<organism evidence="1">
    <name type="scientific">Dinoroseobacter phage vB_DshS-R4C</name>
    <dbReference type="NCBI Taxonomy" id="2590919"/>
    <lineage>
        <taxon>Viruses</taxon>
        <taxon>Duplodnaviria</taxon>
        <taxon>Heunggongvirae</taxon>
        <taxon>Uroviricota</taxon>
        <taxon>Caudoviricetes</taxon>
    </lineage>
</organism>
<accession>A0A4Y6E8T3</accession>
<evidence type="ECO:0007829" key="2">
    <source>
        <dbReference type="PDB" id="8GTF"/>
    </source>
</evidence>
<dbReference type="EMBL" id="MK882925">
    <property type="protein sequence ID" value="QDF14266.1"/>
    <property type="molecule type" value="Genomic_DNA"/>
</dbReference>
<reference evidence="2" key="2">
    <citation type="journal article" date="2023" name="Nat. Commun.">
        <title>Structure and proposed DNA delivery mechanism of a marine roseophage.</title>
        <authorList>
            <person name="Huang Y."/>
            <person name="Sun H."/>
            <person name="Wei S."/>
            <person name="Cai L."/>
            <person name="Liu L."/>
            <person name="Jiang Y."/>
            <person name="Xin J."/>
            <person name="Chen Z."/>
            <person name="Que Y."/>
            <person name="Kong Z."/>
            <person name="Li T."/>
            <person name="Yu H."/>
            <person name="Zhang J."/>
            <person name="Gu Y."/>
            <person name="Zheng Q."/>
            <person name="Li S."/>
            <person name="Zhang R."/>
            <person name="Xia N."/>
        </authorList>
    </citation>
    <scope>STRUCTURE BY ELECTRON MICROSCOPY (6.60 ANGSTROMS) OF 1-140</scope>
</reference>
<name>A0ACD6BAB9_9CAUD</name>
<proteinExistence type="evidence at protein level"/>
<evidence type="ECO:0000313" key="1">
    <source>
        <dbReference type="EMBL" id="QDF14266.1"/>
    </source>
</evidence>
<gene>
    <name evidence="1" type="ORF">vBDshSR4C_018</name>
</gene>
<protein>
    <submittedName>
        <fullName evidence="1">Uncharacterized protein</fullName>
    </submittedName>
</protein>
<dbReference type="PDB" id="8GTF">
    <property type="method" value="EM"/>
    <property type="resolution" value="6.60 A"/>
    <property type="chains" value="k/l/m/n/o/p=1-140"/>
</dbReference>
<accession>A0ACD6BAB9</accession>
<keyword evidence="2" id="KW-0002">3D-structure</keyword>
<sequence length="140" mass="14856">MSEAIIAAARGRLISPPFSDATGDVYRTPEAALPAIIVELDYTDAERISMGGGFIASAELRVEILAKRDDWSLLTPTPANTAEGMARLAALVRTAILAPPSDLSGLAWSIAPAGYEFETERGETPLARATQSFALQILQP</sequence>
<reference evidence="1" key="1">
    <citation type="submission" date="2019-05" db="EMBL/GenBank/DDBJ databases">
        <title>A newly isolated roseophage represents a distinct member of Siphoviridae family.</title>
        <authorList>
            <person name="Cai L."/>
            <person name="Jiao N."/>
            <person name="Zhang R."/>
        </authorList>
    </citation>
    <scope>NUCLEOTIDE SEQUENCE</scope>
</reference>